<comment type="caution">
    <text evidence="2">The sequence shown here is derived from an EMBL/GenBank/DDBJ whole genome shotgun (WGS) entry which is preliminary data.</text>
</comment>
<dbReference type="RefSeq" id="WP_253766197.1">
    <property type="nucleotide sequence ID" value="NZ_JAMTCK010000001.1"/>
</dbReference>
<dbReference type="Proteomes" id="UP001206128">
    <property type="component" value="Unassembled WGS sequence"/>
</dbReference>
<organism evidence="2 3">
    <name type="scientific">Goodfellowiella coeruleoviolacea</name>
    <dbReference type="NCBI Taxonomy" id="334858"/>
    <lineage>
        <taxon>Bacteria</taxon>
        <taxon>Bacillati</taxon>
        <taxon>Actinomycetota</taxon>
        <taxon>Actinomycetes</taxon>
        <taxon>Pseudonocardiales</taxon>
        <taxon>Pseudonocardiaceae</taxon>
        <taxon>Goodfellowiella</taxon>
    </lineage>
</organism>
<evidence type="ECO:0000313" key="3">
    <source>
        <dbReference type="Proteomes" id="UP001206128"/>
    </source>
</evidence>
<sequence length="69" mass="7357">MSELSVGRPDVTPDKPAHTRGVPEGNSTGNYERQPGHLPDGRSTAARSTGINAKRRDPILPTMPNLSPP</sequence>
<reference evidence="2" key="1">
    <citation type="submission" date="2022-06" db="EMBL/GenBank/DDBJ databases">
        <title>Genomic Encyclopedia of Archaeal and Bacterial Type Strains, Phase II (KMG-II): from individual species to whole genera.</title>
        <authorList>
            <person name="Goeker M."/>
        </authorList>
    </citation>
    <scope>NUCLEOTIDE SEQUENCE</scope>
    <source>
        <strain evidence="2">DSM 43935</strain>
    </source>
</reference>
<keyword evidence="3" id="KW-1185">Reference proteome</keyword>
<name>A0AAE3G9S9_9PSEU</name>
<proteinExistence type="predicted"/>
<evidence type="ECO:0000256" key="1">
    <source>
        <dbReference type="SAM" id="MobiDB-lite"/>
    </source>
</evidence>
<feature type="region of interest" description="Disordered" evidence="1">
    <location>
        <begin position="1"/>
        <end position="69"/>
    </location>
</feature>
<gene>
    <name evidence="2" type="ORF">LX83_000340</name>
</gene>
<protein>
    <submittedName>
        <fullName evidence="2">Uncharacterized protein</fullName>
    </submittedName>
</protein>
<evidence type="ECO:0000313" key="2">
    <source>
        <dbReference type="EMBL" id="MCP2163500.1"/>
    </source>
</evidence>
<dbReference type="EMBL" id="JAMTCK010000001">
    <property type="protein sequence ID" value="MCP2163500.1"/>
    <property type="molecule type" value="Genomic_DNA"/>
</dbReference>
<accession>A0AAE3G9S9</accession>
<dbReference type="AlphaFoldDB" id="A0AAE3G9S9"/>